<keyword evidence="1" id="KW-1133">Transmembrane helix</keyword>
<dbReference type="EMBL" id="NMQW01000056">
    <property type="protein sequence ID" value="OXM82836.1"/>
    <property type="molecule type" value="Genomic_DNA"/>
</dbReference>
<name>A0A229UHF4_9BACL</name>
<keyword evidence="3" id="KW-1185">Reference proteome</keyword>
<evidence type="ECO:0008006" key="4">
    <source>
        <dbReference type="Google" id="ProtNLM"/>
    </source>
</evidence>
<evidence type="ECO:0000313" key="3">
    <source>
        <dbReference type="Proteomes" id="UP000215509"/>
    </source>
</evidence>
<reference evidence="2 3" key="1">
    <citation type="submission" date="2017-07" db="EMBL/GenBank/DDBJ databases">
        <title>Genome sequencing and assembly of Paenibacillus rigui.</title>
        <authorList>
            <person name="Mayilraj S."/>
        </authorList>
    </citation>
    <scope>NUCLEOTIDE SEQUENCE [LARGE SCALE GENOMIC DNA]</scope>
    <source>
        <strain evidence="2 3">JCM 16352</strain>
    </source>
</reference>
<proteinExistence type="predicted"/>
<dbReference type="SUPFAM" id="SSF48371">
    <property type="entry name" value="ARM repeat"/>
    <property type="match status" value="1"/>
</dbReference>
<dbReference type="InterPro" id="IPR011989">
    <property type="entry name" value="ARM-like"/>
</dbReference>
<comment type="caution">
    <text evidence="2">The sequence shown here is derived from an EMBL/GenBank/DDBJ whole genome shotgun (WGS) entry which is preliminary data.</text>
</comment>
<protein>
    <recommendedName>
        <fullName evidence="4">HEAT repeat domain-containing protein</fullName>
    </recommendedName>
</protein>
<sequence length="404" mass="44992">MEMEPLQEAASVLYVLGAAIAGGFTVLGLLRFRNQRTAEQMKQSLAKHQDYFTYLSIQMDDHDALQPPPGPLTGMELRAVQSKLLEWIETIHGRHRDKLTALCRDIGLVEAERKRLSSPWHWVRVEAAHLLGVMRAAECTETLLALLERETAESTAFVIGRAAAKCAQKPEELHKLIALLAKQHPQARQLIADIISSSSVDAVPVYHEMLDTESDETLLLLALTGLSGSNRPSSVTSLERLISSDAKEVRVRAAKLLLNDPHLLLPGRVSELLAHPDWEIRAAAAKAIGAHQLLFDMEPLKASLTDEQWWVRYNSAQSLARLGLEGFKALCETAHAAPSESLLDATWDAIHEKMDQAIAAAAEEVRHIPFLNEMSHMYRTIFQQNYTSLQNEFSPHRFVERGAG</sequence>
<evidence type="ECO:0000313" key="2">
    <source>
        <dbReference type="EMBL" id="OXM82836.1"/>
    </source>
</evidence>
<dbReference type="Gene3D" id="1.25.10.10">
    <property type="entry name" value="Leucine-rich Repeat Variant"/>
    <property type="match status" value="2"/>
</dbReference>
<keyword evidence="1" id="KW-0472">Membrane</keyword>
<dbReference type="OrthoDB" id="2112914at2"/>
<dbReference type="Proteomes" id="UP000215509">
    <property type="component" value="Unassembled WGS sequence"/>
</dbReference>
<organism evidence="2 3">
    <name type="scientific">Paenibacillus rigui</name>
    <dbReference type="NCBI Taxonomy" id="554312"/>
    <lineage>
        <taxon>Bacteria</taxon>
        <taxon>Bacillati</taxon>
        <taxon>Bacillota</taxon>
        <taxon>Bacilli</taxon>
        <taxon>Bacillales</taxon>
        <taxon>Paenibacillaceae</taxon>
        <taxon>Paenibacillus</taxon>
    </lineage>
</organism>
<gene>
    <name evidence="2" type="ORF">CF651_28775</name>
</gene>
<dbReference type="InterPro" id="IPR016024">
    <property type="entry name" value="ARM-type_fold"/>
</dbReference>
<accession>A0A229UHF4</accession>
<evidence type="ECO:0000256" key="1">
    <source>
        <dbReference type="SAM" id="Phobius"/>
    </source>
</evidence>
<dbReference type="Pfam" id="PF13646">
    <property type="entry name" value="HEAT_2"/>
    <property type="match status" value="1"/>
</dbReference>
<keyword evidence="1" id="KW-0812">Transmembrane</keyword>
<dbReference type="AlphaFoldDB" id="A0A229UHF4"/>
<dbReference type="RefSeq" id="WP_094018310.1">
    <property type="nucleotide sequence ID" value="NZ_NMQW01000056.1"/>
</dbReference>
<feature type="transmembrane region" description="Helical" evidence="1">
    <location>
        <begin position="12"/>
        <end position="32"/>
    </location>
</feature>